<dbReference type="EMBL" id="JACIIV010000005">
    <property type="protein sequence ID" value="MBB6226757.1"/>
    <property type="molecule type" value="Genomic_DNA"/>
</dbReference>
<dbReference type="Pfam" id="PF13561">
    <property type="entry name" value="adh_short_C2"/>
    <property type="match status" value="1"/>
</dbReference>
<dbReference type="CDD" id="cd05233">
    <property type="entry name" value="SDR_c"/>
    <property type="match status" value="1"/>
</dbReference>
<dbReference type="PRINTS" id="PR00081">
    <property type="entry name" value="GDHRDH"/>
</dbReference>
<name>A0A841L276_9SPHN</name>
<dbReference type="Gene3D" id="3.40.50.720">
    <property type="entry name" value="NAD(P)-binding Rossmann-like Domain"/>
    <property type="match status" value="1"/>
</dbReference>
<dbReference type="InterPro" id="IPR036291">
    <property type="entry name" value="NAD(P)-bd_dom_sf"/>
</dbReference>
<dbReference type="GO" id="GO:0016491">
    <property type="term" value="F:oxidoreductase activity"/>
    <property type="evidence" value="ECO:0007669"/>
    <property type="project" value="UniProtKB-KW"/>
</dbReference>
<keyword evidence="2" id="KW-0560">Oxidoreductase</keyword>
<evidence type="ECO:0000256" key="2">
    <source>
        <dbReference type="ARBA" id="ARBA00023002"/>
    </source>
</evidence>
<keyword evidence="4" id="KW-1185">Reference proteome</keyword>
<evidence type="ECO:0000313" key="4">
    <source>
        <dbReference type="Proteomes" id="UP000538147"/>
    </source>
</evidence>
<gene>
    <name evidence="3" type="ORF">FHS79_000915</name>
</gene>
<dbReference type="InterPro" id="IPR020904">
    <property type="entry name" value="Sc_DH/Rdtase_CS"/>
</dbReference>
<evidence type="ECO:0000313" key="3">
    <source>
        <dbReference type="EMBL" id="MBB6226757.1"/>
    </source>
</evidence>
<protein>
    <submittedName>
        <fullName evidence="3">NAD(P)-dependent dehydrogenase (Short-subunit alcohol dehydrogenase family)</fullName>
    </submittedName>
</protein>
<reference evidence="3 4" key="1">
    <citation type="submission" date="2020-08" db="EMBL/GenBank/DDBJ databases">
        <title>Genomic Encyclopedia of Type Strains, Phase IV (KMG-IV): sequencing the most valuable type-strain genomes for metagenomic binning, comparative biology and taxonomic classification.</title>
        <authorList>
            <person name="Goeker M."/>
        </authorList>
    </citation>
    <scope>NUCLEOTIDE SEQUENCE [LARGE SCALE GENOMIC DNA]</scope>
    <source>
        <strain evidence="3 4">DSM 102189</strain>
    </source>
</reference>
<comment type="caution">
    <text evidence="3">The sequence shown here is derived from an EMBL/GenBank/DDBJ whole genome shotgun (WGS) entry which is preliminary data.</text>
</comment>
<dbReference type="FunFam" id="3.40.50.720:FF:000084">
    <property type="entry name" value="Short-chain dehydrogenase reductase"/>
    <property type="match status" value="1"/>
</dbReference>
<dbReference type="Proteomes" id="UP000538147">
    <property type="component" value="Unassembled WGS sequence"/>
</dbReference>
<accession>A0A841L276</accession>
<dbReference type="InterPro" id="IPR002347">
    <property type="entry name" value="SDR_fam"/>
</dbReference>
<dbReference type="PRINTS" id="PR00080">
    <property type="entry name" value="SDRFAMILY"/>
</dbReference>
<sequence>MMMLGGKHILVTGAASGIGAAAARVFTAHGARVACLDINADGAAEVAAVLPGAISARCDVSDPTSVAAAIDAVIAAFGRLDGAFNNAGIEQSRGRMMPLETIPLVDFDAVMAVNLRGLFICLQAELPRLSRPGAIVNTGSVMSAVAAPGLAAYAASKHGVMGLTRVAAVDHAALGIRVNAVLPGAVATPMILERAEAHAPGYAAAAAGFHPMGRVAAPEEIAEAAAWLISDRASFVTGAALAVDGGLTAV</sequence>
<organism evidence="3 4">
    <name type="scientific">Polymorphobacter multimanifer</name>
    <dbReference type="NCBI Taxonomy" id="1070431"/>
    <lineage>
        <taxon>Bacteria</taxon>
        <taxon>Pseudomonadati</taxon>
        <taxon>Pseudomonadota</taxon>
        <taxon>Alphaproteobacteria</taxon>
        <taxon>Sphingomonadales</taxon>
        <taxon>Sphingosinicellaceae</taxon>
        <taxon>Polymorphobacter</taxon>
    </lineage>
</organism>
<dbReference type="PANTHER" id="PTHR24321:SF8">
    <property type="entry name" value="ESTRADIOL 17-BETA-DEHYDROGENASE 8-RELATED"/>
    <property type="match status" value="1"/>
</dbReference>
<evidence type="ECO:0000256" key="1">
    <source>
        <dbReference type="ARBA" id="ARBA00006484"/>
    </source>
</evidence>
<dbReference type="PROSITE" id="PS00061">
    <property type="entry name" value="ADH_SHORT"/>
    <property type="match status" value="1"/>
</dbReference>
<dbReference type="PANTHER" id="PTHR24321">
    <property type="entry name" value="DEHYDROGENASES, SHORT CHAIN"/>
    <property type="match status" value="1"/>
</dbReference>
<dbReference type="AlphaFoldDB" id="A0A841L276"/>
<dbReference type="SUPFAM" id="SSF51735">
    <property type="entry name" value="NAD(P)-binding Rossmann-fold domains"/>
    <property type="match status" value="1"/>
</dbReference>
<proteinExistence type="inferred from homology"/>
<comment type="similarity">
    <text evidence="1">Belongs to the short-chain dehydrogenases/reductases (SDR) family.</text>
</comment>